<name>A0AAV4NKD1_9ARAC</name>
<gene>
    <name evidence="1" type="ORF">CDAR_552381</name>
</gene>
<keyword evidence="2" id="KW-1185">Reference proteome</keyword>
<comment type="caution">
    <text evidence="1">The sequence shown here is derived from an EMBL/GenBank/DDBJ whole genome shotgun (WGS) entry which is preliminary data.</text>
</comment>
<dbReference type="Proteomes" id="UP001054837">
    <property type="component" value="Unassembled WGS sequence"/>
</dbReference>
<dbReference type="EMBL" id="BPLQ01001760">
    <property type="protein sequence ID" value="GIX85216.1"/>
    <property type="molecule type" value="Genomic_DNA"/>
</dbReference>
<sequence length="151" mass="16918">MILLRIRCVLHNLWLRQHLSPIQPLTNTQPNAVLGHRSNARESVTDSFESGCSSIALGRGALHNLWPRQHLADPTSHQQNRMQCSVIAQTPANLSQTVLKVVGRLLINRDRQLIEEPGESLQQPKNQLTCRPITLTLLGGSNSHRCLWGRS</sequence>
<organism evidence="1 2">
    <name type="scientific">Caerostris darwini</name>
    <dbReference type="NCBI Taxonomy" id="1538125"/>
    <lineage>
        <taxon>Eukaryota</taxon>
        <taxon>Metazoa</taxon>
        <taxon>Ecdysozoa</taxon>
        <taxon>Arthropoda</taxon>
        <taxon>Chelicerata</taxon>
        <taxon>Arachnida</taxon>
        <taxon>Araneae</taxon>
        <taxon>Araneomorphae</taxon>
        <taxon>Entelegynae</taxon>
        <taxon>Araneoidea</taxon>
        <taxon>Araneidae</taxon>
        <taxon>Caerostris</taxon>
    </lineage>
</organism>
<accession>A0AAV4NKD1</accession>
<dbReference type="AlphaFoldDB" id="A0AAV4NKD1"/>
<evidence type="ECO:0000313" key="2">
    <source>
        <dbReference type="Proteomes" id="UP001054837"/>
    </source>
</evidence>
<proteinExistence type="predicted"/>
<evidence type="ECO:0000313" key="1">
    <source>
        <dbReference type="EMBL" id="GIX85216.1"/>
    </source>
</evidence>
<reference evidence="1 2" key="1">
    <citation type="submission" date="2021-06" db="EMBL/GenBank/DDBJ databases">
        <title>Caerostris darwini draft genome.</title>
        <authorList>
            <person name="Kono N."/>
            <person name="Arakawa K."/>
        </authorList>
    </citation>
    <scope>NUCLEOTIDE SEQUENCE [LARGE SCALE GENOMIC DNA]</scope>
</reference>
<protein>
    <submittedName>
        <fullName evidence="1">Uncharacterized protein</fullName>
    </submittedName>
</protein>